<evidence type="ECO:0000313" key="2">
    <source>
        <dbReference type="EMBL" id="KIJ97384.1"/>
    </source>
</evidence>
<keyword evidence="3" id="KW-1185">Reference proteome</keyword>
<dbReference type="AlphaFoldDB" id="A0A0C9WLM5"/>
<dbReference type="HOGENOM" id="CLU_1619294_0_0_1"/>
<reference evidence="2 3" key="1">
    <citation type="submission" date="2014-04" db="EMBL/GenBank/DDBJ databases">
        <authorList>
            <consortium name="DOE Joint Genome Institute"/>
            <person name="Kuo A."/>
            <person name="Kohler A."/>
            <person name="Nagy L.G."/>
            <person name="Floudas D."/>
            <person name="Copeland A."/>
            <person name="Barry K.W."/>
            <person name="Cichocki N."/>
            <person name="Veneault-Fourrey C."/>
            <person name="LaButti K."/>
            <person name="Lindquist E.A."/>
            <person name="Lipzen A."/>
            <person name="Lundell T."/>
            <person name="Morin E."/>
            <person name="Murat C."/>
            <person name="Sun H."/>
            <person name="Tunlid A."/>
            <person name="Henrissat B."/>
            <person name="Grigoriev I.V."/>
            <person name="Hibbett D.S."/>
            <person name="Martin F."/>
            <person name="Nordberg H.P."/>
            <person name="Cantor M.N."/>
            <person name="Hua S.X."/>
        </authorList>
    </citation>
    <scope>NUCLEOTIDE SEQUENCE [LARGE SCALE GENOMIC DNA]</scope>
    <source>
        <strain evidence="2 3">LaAM-08-1</strain>
    </source>
</reference>
<reference evidence="3" key="2">
    <citation type="submission" date="2015-01" db="EMBL/GenBank/DDBJ databases">
        <title>Evolutionary Origins and Diversification of the Mycorrhizal Mutualists.</title>
        <authorList>
            <consortium name="DOE Joint Genome Institute"/>
            <consortium name="Mycorrhizal Genomics Consortium"/>
            <person name="Kohler A."/>
            <person name="Kuo A."/>
            <person name="Nagy L.G."/>
            <person name="Floudas D."/>
            <person name="Copeland A."/>
            <person name="Barry K.W."/>
            <person name="Cichocki N."/>
            <person name="Veneault-Fourrey C."/>
            <person name="LaButti K."/>
            <person name="Lindquist E.A."/>
            <person name="Lipzen A."/>
            <person name="Lundell T."/>
            <person name="Morin E."/>
            <person name="Murat C."/>
            <person name="Riley R."/>
            <person name="Ohm R."/>
            <person name="Sun H."/>
            <person name="Tunlid A."/>
            <person name="Henrissat B."/>
            <person name="Grigoriev I.V."/>
            <person name="Hibbett D.S."/>
            <person name="Martin F."/>
        </authorList>
    </citation>
    <scope>NUCLEOTIDE SEQUENCE [LARGE SCALE GENOMIC DNA]</scope>
    <source>
        <strain evidence="3">LaAM-08-1</strain>
    </source>
</reference>
<evidence type="ECO:0000256" key="1">
    <source>
        <dbReference type="SAM" id="MobiDB-lite"/>
    </source>
</evidence>
<evidence type="ECO:0000313" key="3">
    <source>
        <dbReference type="Proteomes" id="UP000054477"/>
    </source>
</evidence>
<dbReference type="Proteomes" id="UP000054477">
    <property type="component" value="Unassembled WGS sequence"/>
</dbReference>
<name>A0A0C9WLM5_9AGAR</name>
<organism evidence="2 3">
    <name type="scientific">Laccaria amethystina LaAM-08-1</name>
    <dbReference type="NCBI Taxonomy" id="1095629"/>
    <lineage>
        <taxon>Eukaryota</taxon>
        <taxon>Fungi</taxon>
        <taxon>Dikarya</taxon>
        <taxon>Basidiomycota</taxon>
        <taxon>Agaricomycotina</taxon>
        <taxon>Agaricomycetes</taxon>
        <taxon>Agaricomycetidae</taxon>
        <taxon>Agaricales</taxon>
        <taxon>Agaricineae</taxon>
        <taxon>Hydnangiaceae</taxon>
        <taxon>Laccaria</taxon>
    </lineage>
</organism>
<feature type="region of interest" description="Disordered" evidence="1">
    <location>
        <begin position="24"/>
        <end position="43"/>
    </location>
</feature>
<protein>
    <submittedName>
        <fullName evidence="2">Uncharacterized protein</fullName>
    </submittedName>
</protein>
<gene>
    <name evidence="2" type="ORF">K443DRAFT_9968</name>
</gene>
<proteinExistence type="predicted"/>
<accession>A0A0C9WLM5</accession>
<sequence>MADKSLTNLEDVRRELELRKKHDEIAGTLQFQPPPVFREEPMKPTEDAPEQAMEVDIVFPTTMDVNAIRKPNIACDRLIFDFIPAPSDFNETGVSSSALGSNPKSIFASEKPASAGSNLSQVPISPACNQLSHSIFDFQAPPLHSTYHSPTYSYWTPTGLPDSS</sequence>
<dbReference type="EMBL" id="KN838695">
    <property type="protein sequence ID" value="KIJ97384.1"/>
    <property type="molecule type" value="Genomic_DNA"/>
</dbReference>